<sequence length="526" mass="58453">MLLHVPNHFLFTSHSNRDATPIFVTTVVHLTYPVQCYALSPDVSCEPTTLGWTLDANRLTLWDFLPTLSSCVCVVSTDQTTSSEMTLIVNLISWLPNTLLTSTLPSLLLAVHLLTCLPDGLSALPNMQTLDVSFDISGDVAKLCLVSGLLALLSNSLMHANPLTRTRLRDVLCPLEHLLRVSNQLVSVPQFVSQFRKLHSLLIAGNKPNGMGAVYSRMISSTVYSCPDCSPFLKWRESKRESESEKAVVFRSLVATVKLQPALDGNLERKAVRFLKYVGSLTHNSTDAFLGKFASFAGGSLTDFTQSIVNCSAAVQLTLIKADLIPQVINSLTPQSVSFAEGVDIHNSLMNIIQDSLCLATPDGRPQLKLKDENEQQGVQETQNWNKAKGAERQMWKIVQRMLRMEGFDDVTNQKQLNDRNTDLGRWIVGSCLELDKNQTTFRTISVFFWTTRTTDSPPLPDTHPFPLPSSISNTKLEVKRRSEHPLRRQTDSPPLPDTHTFPLPSASPSPPTPTLTTTKWRMMIV</sequence>
<keyword evidence="3" id="KW-1185">Reference proteome</keyword>
<feature type="compositionally biased region" description="Basic and acidic residues" evidence="1">
    <location>
        <begin position="477"/>
        <end position="491"/>
    </location>
</feature>
<feature type="region of interest" description="Disordered" evidence="1">
    <location>
        <begin position="456"/>
        <end position="518"/>
    </location>
</feature>
<name>A0ABQ9XPA8_9EUKA</name>
<evidence type="ECO:0000256" key="1">
    <source>
        <dbReference type="SAM" id="MobiDB-lite"/>
    </source>
</evidence>
<reference evidence="2 3" key="1">
    <citation type="journal article" date="2022" name="bioRxiv">
        <title>Genomics of Preaxostyla Flagellates Illuminates Evolutionary Transitions and the Path Towards Mitochondrial Loss.</title>
        <authorList>
            <person name="Novak L.V.F."/>
            <person name="Treitli S.C."/>
            <person name="Pyrih J."/>
            <person name="Halakuc P."/>
            <person name="Pipaliya S.V."/>
            <person name="Vacek V."/>
            <person name="Brzon O."/>
            <person name="Soukal P."/>
            <person name="Eme L."/>
            <person name="Dacks J.B."/>
            <person name="Karnkowska A."/>
            <person name="Elias M."/>
            <person name="Hampl V."/>
        </authorList>
    </citation>
    <scope>NUCLEOTIDE SEQUENCE [LARGE SCALE GENOMIC DNA]</scope>
    <source>
        <strain evidence="2">NAU3</strain>
        <tissue evidence="2">Gut</tissue>
    </source>
</reference>
<dbReference type="EMBL" id="JARBJD010000080">
    <property type="protein sequence ID" value="KAK2954261.1"/>
    <property type="molecule type" value="Genomic_DNA"/>
</dbReference>
<comment type="caution">
    <text evidence="2">The sequence shown here is derived from an EMBL/GenBank/DDBJ whole genome shotgun (WGS) entry which is preliminary data.</text>
</comment>
<dbReference type="SUPFAM" id="SSF52058">
    <property type="entry name" value="L domain-like"/>
    <property type="match status" value="1"/>
</dbReference>
<accession>A0ABQ9XPA8</accession>
<organism evidence="2 3">
    <name type="scientific">Blattamonas nauphoetae</name>
    <dbReference type="NCBI Taxonomy" id="2049346"/>
    <lineage>
        <taxon>Eukaryota</taxon>
        <taxon>Metamonada</taxon>
        <taxon>Preaxostyla</taxon>
        <taxon>Oxymonadida</taxon>
        <taxon>Blattamonas</taxon>
    </lineage>
</organism>
<dbReference type="Proteomes" id="UP001281761">
    <property type="component" value="Unassembled WGS sequence"/>
</dbReference>
<feature type="compositionally biased region" description="Pro residues" evidence="1">
    <location>
        <begin position="458"/>
        <end position="468"/>
    </location>
</feature>
<evidence type="ECO:0000313" key="3">
    <source>
        <dbReference type="Proteomes" id="UP001281761"/>
    </source>
</evidence>
<gene>
    <name evidence="2" type="ORF">BLNAU_10760</name>
</gene>
<protein>
    <submittedName>
        <fullName evidence="2">Uncharacterized protein</fullName>
    </submittedName>
</protein>
<proteinExistence type="predicted"/>
<evidence type="ECO:0000313" key="2">
    <source>
        <dbReference type="EMBL" id="KAK2954261.1"/>
    </source>
</evidence>